<dbReference type="EMBL" id="MU858112">
    <property type="protein sequence ID" value="KAK4213233.1"/>
    <property type="molecule type" value="Genomic_DNA"/>
</dbReference>
<reference evidence="2" key="2">
    <citation type="submission" date="2023-05" db="EMBL/GenBank/DDBJ databases">
        <authorList>
            <consortium name="Lawrence Berkeley National Laboratory"/>
            <person name="Steindorff A."/>
            <person name="Hensen N."/>
            <person name="Bonometti L."/>
            <person name="Westerberg I."/>
            <person name="Brannstrom I.O."/>
            <person name="Guillou S."/>
            <person name="Cros-Aarteil S."/>
            <person name="Calhoun S."/>
            <person name="Haridas S."/>
            <person name="Kuo A."/>
            <person name="Mondo S."/>
            <person name="Pangilinan J."/>
            <person name="Riley R."/>
            <person name="Labutti K."/>
            <person name="Andreopoulos B."/>
            <person name="Lipzen A."/>
            <person name="Chen C."/>
            <person name="Yanf M."/>
            <person name="Daum C."/>
            <person name="Ng V."/>
            <person name="Clum A."/>
            <person name="Ohm R."/>
            <person name="Martin F."/>
            <person name="Silar P."/>
            <person name="Natvig D."/>
            <person name="Lalanne C."/>
            <person name="Gautier V."/>
            <person name="Ament-Velasquez S.L."/>
            <person name="Kruys A."/>
            <person name="Hutchinson M.I."/>
            <person name="Powell A.J."/>
            <person name="Barry K."/>
            <person name="Miller A.N."/>
            <person name="Grigoriev I.V."/>
            <person name="Debuchy R."/>
            <person name="Gladieux P."/>
            <person name="Thoren M.H."/>
            <person name="Johannesson H."/>
        </authorList>
    </citation>
    <scope>NUCLEOTIDE SEQUENCE</scope>
    <source>
        <strain evidence="2">PSN293</strain>
    </source>
</reference>
<evidence type="ECO:0000313" key="3">
    <source>
        <dbReference type="Proteomes" id="UP001301769"/>
    </source>
</evidence>
<dbReference type="Proteomes" id="UP001301769">
    <property type="component" value="Unassembled WGS sequence"/>
</dbReference>
<gene>
    <name evidence="2" type="ORF">QBC37DRAFT_400747</name>
</gene>
<feature type="region of interest" description="Disordered" evidence="1">
    <location>
        <begin position="25"/>
        <end position="45"/>
    </location>
</feature>
<proteinExistence type="predicted"/>
<comment type="caution">
    <text evidence="2">The sequence shown here is derived from an EMBL/GenBank/DDBJ whole genome shotgun (WGS) entry which is preliminary data.</text>
</comment>
<feature type="compositionally biased region" description="Basic and acidic residues" evidence="1">
    <location>
        <begin position="31"/>
        <end position="42"/>
    </location>
</feature>
<dbReference type="AlphaFoldDB" id="A0AAN7B720"/>
<evidence type="ECO:0000313" key="2">
    <source>
        <dbReference type="EMBL" id="KAK4213233.1"/>
    </source>
</evidence>
<organism evidence="2 3">
    <name type="scientific">Rhypophila decipiens</name>
    <dbReference type="NCBI Taxonomy" id="261697"/>
    <lineage>
        <taxon>Eukaryota</taxon>
        <taxon>Fungi</taxon>
        <taxon>Dikarya</taxon>
        <taxon>Ascomycota</taxon>
        <taxon>Pezizomycotina</taxon>
        <taxon>Sordariomycetes</taxon>
        <taxon>Sordariomycetidae</taxon>
        <taxon>Sordariales</taxon>
        <taxon>Naviculisporaceae</taxon>
        <taxon>Rhypophila</taxon>
    </lineage>
</organism>
<name>A0AAN7B720_9PEZI</name>
<sequence length="133" mass="15152">MSRNNTQSAIGTSTGELERRAELRRHRHKRIQEELSNSHDEAVPSLDPLEVGPAITFNAAAFVHMTLMAPEMKGYTLEEMDEVFDSGLEYLVIDNETVQRRQSTLLSCRQSQVPQLFRLALQSHRHTGKPYCV</sequence>
<reference evidence="2" key="1">
    <citation type="journal article" date="2023" name="Mol. Phylogenet. Evol.">
        <title>Genome-scale phylogeny and comparative genomics of the fungal order Sordariales.</title>
        <authorList>
            <person name="Hensen N."/>
            <person name="Bonometti L."/>
            <person name="Westerberg I."/>
            <person name="Brannstrom I.O."/>
            <person name="Guillou S."/>
            <person name="Cros-Aarteil S."/>
            <person name="Calhoun S."/>
            <person name="Haridas S."/>
            <person name="Kuo A."/>
            <person name="Mondo S."/>
            <person name="Pangilinan J."/>
            <person name="Riley R."/>
            <person name="LaButti K."/>
            <person name="Andreopoulos B."/>
            <person name="Lipzen A."/>
            <person name="Chen C."/>
            <person name="Yan M."/>
            <person name="Daum C."/>
            <person name="Ng V."/>
            <person name="Clum A."/>
            <person name="Steindorff A."/>
            <person name="Ohm R.A."/>
            <person name="Martin F."/>
            <person name="Silar P."/>
            <person name="Natvig D.O."/>
            <person name="Lalanne C."/>
            <person name="Gautier V."/>
            <person name="Ament-Velasquez S.L."/>
            <person name="Kruys A."/>
            <person name="Hutchinson M.I."/>
            <person name="Powell A.J."/>
            <person name="Barry K."/>
            <person name="Miller A.N."/>
            <person name="Grigoriev I.V."/>
            <person name="Debuchy R."/>
            <person name="Gladieux P."/>
            <person name="Hiltunen Thoren M."/>
            <person name="Johannesson H."/>
        </authorList>
    </citation>
    <scope>NUCLEOTIDE SEQUENCE</scope>
    <source>
        <strain evidence="2">PSN293</strain>
    </source>
</reference>
<accession>A0AAN7B720</accession>
<evidence type="ECO:0000256" key="1">
    <source>
        <dbReference type="SAM" id="MobiDB-lite"/>
    </source>
</evidence>
<keyword evidence="3" id="KW-1185">Reference proteome</keyword>
<protein>
    <submittedName>
        <fullName evidence="2">Uncharacterized protein</fullName>
    </submittedName>
</protein>